<organism evidence="1 2">
    <name type="scientific">Nocardiopsis codii</name>
    <dbReference type="NCBI Taxonomy" id="3065942"/>
    <lineage>
        <taxon>Bacteria</taxon>
        <taxon>Bacillati</taxon>
        <taxon>Actinomycetota</taxon>
        <taxon>Actinomycetes</taxon>
        <taxon>Streptosporangiales</taxon>
        <taxon>Nocardiopsidaceae</taxon>
        <taxon>Nocardiopsis</taxon>
    </lineage>
</organism>
<keyword evidence="2" id="KW-1185">Reference proteome</keyword>
<evidence type="ECO:0008006" key="3">
    <source>
        <dbReference type="Google" id="ProtNLM"/>
    </source>
</evidence>
<proteinExistence type="predicted"/>
<dbReference type="EMBL" id="JAUZMY010000026">
    <property type="protein sequence ID" value="MEE2040176.1"/>
    <property type="molecule type" value="Genomic_DNA"/>
</dbReference>
<evidence type="ECO:0000313" key="1">
    <source>
        <dbReference type="EMBL" id="MEE2040176.1"/>
    </source>
</evidence>
<reference evidence="1 2" key="1">
    <citation type="submission" date="2023-08" db="EMBL/GenBank/DDBJ databases">
        <authorList>
            <person name="Girao M."/>
            <person name="Carvalho M.F."/>
        </authorList>
    </citation>
    <scope>NUCLEOTIDE SEQUENCE [LARGE SCALE GENOMIC DNA]</scope>
    <source>
        <strain evidence="1 2">CT-R113</strain>
    </source>
</reference>
<gene>
    <name evidence="1" type="ORF">Q8791_23445</name>
</gene>
<accession>A0ABU7KD70</accession>
<name>A0ABU7KD70_9ACTN</name>
<dbReference type="Proteomes" id="UP001356095">
    <property type="component" value="Unassembled WGS sequence"/>
</dbReference>
<comment type="caution">
    <text evidence="1">The sequence shown here is derived from an EMBL/GenBank/DDBJ whole genome shotgun (WGS) entry which is preliminary data.</text>
</comment>
<sequence length="114" mass="12766">MAQNRKTRRTLSAVKRKFADKLGLESAENPVVPFEGEDGRTYTIPHPLFAGDEWSDQVDAAKTTADKARAILGDQYEQFRDHPEHSDNDVFLIFMDIQTSLKDELVDGAGPTQS</sequence>
<evidence type="ECO:0000313" key="2">
    <source>
        <dbReference type="Proteomes" id="UP001356095"/>
    </source>
</evidence>
<dbReference type="RefSeq" id="WP_330093945.1">
    <property type="nucleotide sequence ID" value="NZ_JAUZMY010000026.1"/>
</dbReference>
<protein>
    <recommendedName>
        <fullName evidence="3">Phage protein</fullName>
    </recommendedName>
</protein>